<feature type="transmembrane region" description="Helical" evidence="12">
    <location>
        <begin position="132"/>
        <end position="149"/>
    </location>
</feature>
<feature type="transmembrane region" description="Helical" evidence="12">
    <location>
        <begin position="326"/>
        <end position="344"/>
    </location>
</feature>
<feature type="transmembrane region" description="Helical" evidence="12">
    <location>
        <begin position="247"/>
        <end position="265"/>
    </location>
</feature>
<keyword evidence="3" id="KW-0813">Transport</keyword>
<evidence type="ECO:0000256" key="11">
    <source>
        <dbReference type="SAM" id="MobiDB-lite"/>
    </source>
</evidence>
<feature type="transmembrane region" description="Helical" evidence="12">
    <location>
        <begin position="48"/>
        <end position="66"/>
    </location>
</feature>
<evidence type="ECO:0000256" key="10">
    <source>
        <dbReference type="ARBA" id="ARBA00039382"/>
    </source>
</evidence>
<evidence type="ECO:0000313" key="14">
    <source>
        <dbReference type="Proteomes" id="UP000000245"/>
    </source>
</evidence>
<protein>
    <recommendedName>
        <fullName evidence="10">Autoinducer 2 import system permease protein LsrC</fullName>
    </recommendedName>
</protein>
<evidence type="ECO:0000256" key="12">
    <source>
        <dbReference type="SAM" id="Phobius"/>
    </source>
</evidence>
<feature type="transmembrane region" description="Helical" evidence="12">
    <location>
        <begin position="108"/>
        <end position="126"/>
    </location>
</feature>
<evidence type="ECO:0000256" key="7">
    <source>
        <dbReference type="ARBA" id="ARBA00022989"/>
    </source>
</evidence>
<sequence>MQETDAKRMSVDNPAGTPRTIGAFGPAPTTGRPAPRPPRDYLPRGREGLLLVTLAILVLAAGFGSHGAFWSRVNLDNLLVGSAITLIPAIGMTVVILTGGIDVSTGSMLGLCTAIGGTCFAAGWSIAATIPVFLLSGAAFGLINALLIINGRIPPVIATLGTLSIYRMFVFIVLGGNWITQIPPALTMIFVVDHLAFLPVVAVIALVLLAAGMVFLRYFRWGRHVYALGNNEEAARLAGIKPERIKLAAYVMLGLLTGLAALLTLGQSPMAQTSTGSGFVLQVIAAVVLGGTALSGGRGTLLGTLLGTLIVQVVDDAIVLLHIQPFWGGVALGAVILASIGAGAKREAMETR</sequence>
<keyword evidence="5" id="KW-0997">Cell inner membrane</keyword>
<dbReference type="PANTHER" id="PTHR32196:SF29">
    <property type="entry name" value="AUTOINDUCER 2 IMPORT SYSTEM PERMEASE PROTEIN LSRC"/>
    <property type="match status" value="1"/>
</dbReference>
<evidence type="ECO:0000256" key="6">
    <source>
        <dbReference type="ARBA" id="ARBA00022692"/>
    </source>
</evidence>
<keyword evidence="14" id="KW-1185">Reference proteome</keyword>
<dbReference type="eggNOG" id="COG1172">
    <property type="taxonomic scope" value="Bacteria"/>
</dbReference>
<proteinExistence type="predicted"/>
<dbReference type="Pfam" id="PF02653">
    <property type="entry name" value="BPD_transp_2"/>
    <property type="match status" value="1"/>
</dbReference>
<keyword evidence="7 12" id="KW-1133">Transmembrane helix</keyword>
<evidence type="ECO:0000256" key="2">
    <source>
        <dbReference type="ARBA" id="ARBA00011262"/>
    </source>
</evidence>
<reference evidence="13 14" key="1">
    <citation type="submission" date="2007-05" db="EMBL/GenBank/DDBJ databases">
        <title>Complete sequence of chromosome of Acidiphilium cryptum JF-5.</title>
        <authorList>
            <consortium name="US DOE Joint Genome Institute"/>
            <person name="Copeland A."/>
            <person name="Lucas S."/>
            <person name="Lapidus A."/>
            <person name="Barry K."/>
            <person name="Detter J.C."/>
            <person name="Glavina del Rio T."/>
            <person name="Hammon N."/>
            <person name="Israni S."/>
            <person name="Dalin E."/>
            <person name="Tice H."/>
            <person name="Pitluck S."/>
            <person name="Sims D."/>
            <person name="Brettin T."/>
            <person name="Bruce D."/>
            <person name="Han C."/>
            <person name="Schmutz J."/>
            <person name="Larimer F."/>
            <person name="Land M."/>
            <person name="Hauser L."/>
            <person name="Kyrpides N."/>
            <person name="Kim E."/>
            <person name="Magnuson T."/>
            <person name="Richardson P."/>
        </authorList>
    </citation>
    <scope>NUCLEOTIDE SEQUENCE [LARGE SCALE GENOMIC DNA]</scope>
    <source>
        <strain evidence="13 14">JF-5</strain>
    </source>
</reference>
<evidence type="ECO:0000256" key="8">
    <source>
        <dbReference type="ARBA" id="ARBA00023136"/>
    </source>
</evidence>
<evidence type="ECO:0000256" key="1">
    <source>
        <dbReference type="ARBA" id="ARBA00004651"/>
    </source>
</evidence>
<comment type="function">
    <text evidence="9">Part of the ABC transporter complex LsrABCD involved in autoinducer 2 (AI-2) import. Probably responsible for the translocation of the substrate across the membrane.</text>
</comment>
<gene>
    <name evidence="13" type="ordered locus">Acry_2983</name>
</gene>
<keyword evidence="6 12" id="KW-0812">Transmembrane</keyword>
<keyword evidence="4" id="KW-1003">Cell membrane</keyword>
<dbReference type="GO" id="GO:0022857">
    <property type="term" value="F:transmembrane transporter activity"/>
    <property type="evidence" value="ECO:0007669"/>
    <property type="project" value="InterPro"/>
</dbReference>
<dbReference type="InterPro" id="IPR001851">
    <property type="entry name" value="ABC_transp_permease"/>
</dbReference>
<evidence type="ECO:0000256" key="5">
    <source>
        <dbReference type="ARBA" id="ARBA00022519"/>
    </source>
</evidence>
<dbReference type="KEGG" id="acr:Acry_2983"/>
<evidence type="ECO:0000256" key="4">
    <source>
        <dbReference type="ARBA" id="ARBA00022475"/>
    </source>
</evidence>
<feature type="transmembrane region" description="Helical" evidence="12">
    <location>
        <begin position="78"/>
        <end position="101"/>
    </location>
</feature>
<feature type="transmembrane region" description="Helical" evidence="12">
    <location>
        <begin position="196"/>
        <end position="216"/>
    </location>
</feature>
<comment type="subcellular location">
    <subcellularLocation>
        <location evidence="1">Cell membrane</location>
        <topology evidence="1">Multi-pass membrane protein</topology>
    </subcellularLocation>
</comment>
<dbReference type="Proteomes" id="UP000000245">
    <property type="component" value="Chromosome"/>
</dbReference>
<dbReference type="EMBL" id="CP000697">
    <property type="protein sequence ID" value="ABQ32173.1"/>
    <property type="molecule type" value="Genomic_DNA"/>
</dbReference>
<feature type="transmembrane region" description="Helical" evidence="12">
    <location>
        <begin position="156"/>
        <end position="176"/>
    </location>
</feature>
<dbReference type="HOGENOM" id="CLU_028880_2_2_5"/>
<dbReference type="STRING" id="349163.Acry_2983"/>
<dbReference type="CDD" id="cd06579">
    <property type="entry name" value="TM_PBP1_transp_AraH_like"/>
    <property type="match status" value="1"/>
</dbReference>
<keyword evidence="8 12" id="KW-0472">Membrane</keyword>
<name>A5G2U1_ACICJ</name>
<feature type="region of interest" description="Disordered" evidence="11">
    <location>
        <begin position="1"/>
        <end position="39"/>
    </location>
</feature>
<dbReference type="PANTHER" id="PTHR32196">
    <property type="entry name" value="ABC TRANSPORTER PERMEASE PROTEIN YPHD-RELATED-RELATED"/>
    <property type="match status" value="1"/>
</dbReference>
<feature type="compositionally biased region" description="Basic and acidic residues" evidence="11">
    <location>
        <begin position="1"/>
        <end position="10"/>
    </location>
</feature>
<accession>A5G2U1</accession>
<evidence type="ECO:0000313" key="13">
    <source>
        <dbReference type="EMBL" id="ABQ32173.1"/>
    </source>
</evidence>
<dbReference type="GO" id="GO:0005886">
    <property type="term" value="C:plasma membrane"/>
    <property type="evidence" value="ECO:0007669"/>
    <property type="project" value="UniProtKB-SubCell"/>
</dbReference>
<comment type="subunit">
    <text evidence="2">The complex is composed of two ATP-binding proteins (LsrA), two transmembrane proteins (LsrC and LsrD) and a solute-binding protein (LsrB).</text>
</comment>
<organism evidence="13 14">
    <name type="scientific">Acidiphilium cryptum (strain JF-5)</name>
    <dbReference type="NCBI Taxonomy" id="349163"/>
    <lineage>
        <taxon>Bacteria</taxon>
        <taxon>Pseudomonadati</taxon>
        <taxon>Pseudomonadota</taxon>
        <taxon>Alphaproteobacteria</taxon>
        <taxon>Acetobacterales</taxon>
        <taxon>Acidocellaceae</taxon>
        <taxon>Acidiphilium</taxon>
    </lineage>
</organism>
<evidence type="ECO:0000256" key="9">
    <source>
        <dbReference type="ARBA" id="ARBA00025439"/>
    </source>
</evidence>
<dbReference type="AlphaFoldDB" id="A5G2U1"/>
<evidence type="ECO:0000256" key="3">
    <source>
        <dbReference type="ARBA" id="ARBA00022448"/>
    </source>
</evidence>